<dbReference type="EMBL" id="CP002538">
    <property type="protein sequence ID" value="ADY27607.1"/>
    <property type="molecule type" value="Genomic_DNA"/>
</dbReference>
<feature type="region of interest" description="Disordered" evidence="1">
    <location>
        <begin position="158"/>
        <end position="193"/>
    </location>
</feature>
<proteinExistence type="predicted"/>
<keyword evidence="3" id="KW-1185">Reference proteome</keyword>
<evidence type="ECO:0000313" key="2">
    <source>
        <dbReference type="EMBL" id="ADY27607.1"/>
    </source>
</evidence>
<organism evidence="2 3">
    <name type="scientific">Deinococcus proteolyticus (strain ATCC 35074 / DSM 20540 / JCM 6276 / NBRC 101906 / NCIMB 13154 / VKM Ac-1939 / CCM 2703 / MRP)</name>
    <dbReference type="NCBI Taxonomy" id="693977"/>
    <lineage>
        <taxon>Bacteria</taxon>
        <taxon>Thermotogati</taxon>
        <taxon>Deinococcota</taxon>
        <taxon>Deinococci</taxon>
        <taxon>Deinococcales</taxon>
        <taxon>Deinococcaceae</taxon>
        <taxon>Deinococcus</taxon>
    </lineage>
</organism>
<reference evidence="2 3" key="2">
    <citation type="journal article" date="2012" name="Stand. Genomic Sci.">
        <title>Complete genome sequence of the orange-red pigmented, radioresistant Deinococcus proteolyticus type strain (MRP(T)).</title>
        <authorList>
            <person name="Copeland A."/>
            <person name="Zeytun A."/>
            <person name="Yassawong M."/>
            <person name="Nolan M."/>
            <person name="Lucas S."/>
            <person name="Hammon N."/>
            <person name="Deshpande S."/>
            <person name="Cheng J.F."/>
            <person name="Han C."/>
            <person name="Tapia R."/>
            <person name="Goodwin L.A."/>
            <person name="Pitluck S."/>
            <person name="Mavromatis K."/>
            <person name="Liolios K."/>
            <person name="Pagani I."/>
            <person name="Ivanova N."/>
            <person name="Mikhailova N."/>
            <person name="Pati A."/>
            <person name="Chen A."/>
            <person name="Palaniappan K."/>
            <person name="Land M."/>
            <person name="Hauser L."/>
            <person name="Jeffries C.D."/>
            <person name="Brambilla E.M."/>
            <person name="Rohde M."/>
            <person name="Sikorski J."/>
            <person name="Pukall R."/>
            <person name="Goker M."/>
            <person name="Detter J.C."/>
            <person name="Woyke T."/>
            <person name="Bristow J."/>
            <person name="Eisen J.A."/>
            <person name="Markowitz V."/>
            <person name="Hugenholtz P."/>
            <person name="Kyrpides N.C."/>
            <person name="Klenk H.P."/>
            <person name="Lapidus A."/>
        </authorList>
    </citation>
    <scope>NUCLEOTIDE SEQUENCE [LARGE SCALE GENOMIC DNA]</scope>
    <source>
        <strain evidence="3">ATCC 35074 / DSM 20540 / JCM 6276 / NBRC 101906 / NCIMB 13154 / VKM Ac-1939 / CCM 2703 / MRP</strain>
        <plasmid evidence="3">Plasmid pDEIPR02</plasmid>
    </source>
</reference>
<dbReference type="KEGG" id="dpt:Deipr_2490"/>
<dbReference type="HOGENOM" id="CLU_1406722_0_0_0"/>
<dbReference type="RefSeq" id="WP_013615961.1">
    <property type="nucleotide sequence ID" value="NC_015162.1"/>
</dbReference>
<dbReference type="AlphaFoldDB" id="F0RQP8"/>
<accession>F0RQP8</accession>
<evidence type="ECO:0000256" key="1">
    <source>
        <dbReference type="SAM" id="MobiDB-lite"/>
    </source>
</evidence>
<evidence type="ECO:0000313" key="3">
    <source>
        <dbReference type="Proteomes" id="UP000007718"/>
    </source>
</evidence>
<protein>
    <submittedName>
        <fullName evidence="2">Uncharacterized protein</fullName>
    </submittedName>
</protein>
<name>F0RQP8_DEIPM</name>
<sequence>MNTSIQEQLVKQVLADYGLSSIYRSHTVINGFVMLNLQGNVNMDRLIDSRHLRRAAETLGLMEILYGGDLLNVTTSERHLIVVSAEDQYAAELARVHINNAAEDISRLLNDERLQGIAPATALETLRRIIEADDEIGELADTPLDIGASRQERLARARAMRGSRVFPDQQTVRPEREHKPVPCPVELDSDEPF</sequence>
<dbReference type="Proteomes" id="UP000007718">
    <property type="component" value="Plasmid pDEIPR02"/>
</dbReference>
<reference evidence="3" key="1">
    <citation type="submission" date="2011-02" db="EMBL/GenBank/DDBJ databases">
        <title>The complete sequence of plasmid2 of Deinococcus proteolyticus DSM 20540.</title>
        <authorList>
            <consortium name="US DOE Joint Genome Institute (JGI-PGF)"/>
            <person name="Lucas S."/>
            <person name="Copeland A."/>
            <person name="Lapidus A."/>
            <person name="Bruce D."/>
            <person name="Goodwin L."/>
            <person name="Pitluck S."/>
            <person name="Kyrpides N."/>
            <person name="Mavromatis K."/>
            <person name="Pagani I."/>
            <person name="Ivanova N."/>
            <person name="Ovchinnikova G."/>
            <person name="Zeytun A."/>
            <person name="Detter J.C."/>
            <person name="Han C."/>
            <person name="Land M."/>
            <person name="Hauser L."/>
            <person name="Markowitz V."/>
            <person name="Cheng J.-F."/>
            <person name="Hugenholtz P."/>
            <person name="Woyke T."/>
            <person name="Wu D."/>
            <person name="Pukall R."/>
            <person name="Steenblock K."/>
            <person name="Brambilla E."/>
            <person name="Klenk H.-P."/>
            <person name="Eisen J.A."/>
        </authorList>
    </citation>
    <scope>NUCLEOTIDE SEQUENCE [LARGE SCALE GENOMIC DNA]</scope>
    <source>
        <strain evidence="3">ATCC 35074 / DSM 20540 / JCM 6276 / NBRC 101906 / NCIMB 13154 / VKM Ac-1939 / CCM 2703 / MRP</strain>
        <plasmid evidence="3">Plasmid pDEIPR02</plasmid>
    </source>
</reference>
<dbReference type="OrthoDB" id="63426at2"/>
<geneLocation type="plasmid" evidence="2 3">
    <name>pDEIPR02</name>
</geneLocation>
<keyword evidence="2" id="KW-0614">Plasmid</keyword>
<gene>
    <name evidence="2" type="ordered locus">Deipr_2490</name>
</gene>